<keyword evidence="1" id="KW-1133">Transmembrane helix</keyword>
<evidence type="ECO:0000256" key="1">
    <source>
        <dbReference type="SAM" id="Phobius"/>
    </source>
</evidence>
<feature type="transmembrane region" description="Helical" evidence="1">
    <location>
        <begin position="311"/>
        <end position="330"/>
    </location>
</feature>
<feature type="transmembrane region" description="Helical" evidence="1">
    <location>
        <begin position="21"/>
        <end position="41"/>
    </location>
</feature>
<dbReference type="GeneID" id="58723601"/>
<feature type="transmembrane region" description="Helical" evidence="1">
    <location>
        <begin position="210"/>
        <end position="228"/>
    </location>
</feature>
<keyword evidence="1" id="KW-0812">Transmembrane</keyword>
<proteinExistence type="predicted"/>
<feature type="transmembrane region" description="Helical" evidence="1">
    <location>
        <begin position="235"/>
        <end position="255"/>
    </location>
</feature>
<evidence type="ECO:0008006" key="4">
    <source>
        <dbReference type="Google" id="ProtNLM"/>
    </source>
</evidence>
<feature type="transmembrane region" description="Helical" evidence="1">
    <location>
        <begin position="103"/>
        <end position="122"/>
    </location>
</feature>
<dbReference type="Proteomes" id="UP000570851">
    <property type="component" value="Unassembled WGS sequence"/>
</dbReference>
<gene>
    <name evidence="2" type="ORF">GNE12_02570</name>
</gene>
<evidence type="ECO:0000313" key="3">
    <source>
        <dbReference type="Proteomes" id="UP000570851"/>
    </source>
</evidence>
<feature type="transmembrane region" description="Helical" evidence="1">
    <location>
        <begin position="337"/>
        <end position="354"/>
    </location>
</feature>
<dbReference type="RefSeq" id="WP_011317791.1">
    <property type="nucleotide sequence ID" value="NZ_JACKZP010000005.1"/>
</dbReference>
<reference evidence="2 3" key="1">
    <citation type="submission" date="2019-11" db="EMBL/GenBank/DDBJ databases">
        <title>Comparison of genomes from free-living endosymbiotic cyanobacteria isolated from Azolla.</title>
        <authorList>
            <person name="Thiel T."/>
            <person name="Pratte B."/>
        </authorList>
    </citation>
    <scope>NUCLEOTIDE SEQUENCE [LARGE SCALE GENOMIC DNA]</scope>
    <source>
        <strain evidence="2 3">N2B</strain>
    </source>
</reference>
<feature type="transmembrane region" description="Helical" evidence="1">
    <location>
        <begin position="366"/>
        <end position="387"/>
    </location>
</feature>
<protein>
    <recommendedName>
        <fullName evidence="4">Glycosyltransferase RgtA/B/C/D-like domain-containing protein</fullName>
    </recommendedName>
</protein>
<feature type="transmembrane region" description="Helical" evidence="1">
    <location>
        <begin position="159"/>
        <end position="176"/>
    </location>
</feature>
<feature type="transmembrane region" description="Helical" evidence="1">
    <location>
        <begin position="183"/>
        <end position="204"/>
    </location>
</feature>
<keyword evidence="3" id="KW-1185">Reference proteome</keyword>
<name>A0ABR6S306_ANAVA</name>
<comment type="caution">
    <text evidence="2">The sequence shown here is derived from an EMBL/GenBank/DDBJ whole genome shotgun (WGS) entry which is preliminary data.</text>
</comment>
<evidence type="ECO:0000313" key="2">
    <source>
        <dbReference type="EMBL" id="MBC1300796.1"/>
    </source>
</evidence>
<feature type="transmembrane region" description="Helical" evidence="1">
    <location>
        <begin position="134"/>
        <end position="153"/>
    </location>
</feature>
<organism evidence="2 3">
    <name type="scientific">Trichormus variabilis N2B</name>
    <dbReference type="NCBI Taxonomy" id="2681315"/>
    <lineage>
        <taxon>Bacteria</taxon>
        <taxon>Bacillati</taxon>
        <taxon>Cyanobacteriota</taxon>
        <taxon>Cyanophyceae</taxon>
        <taxon>Nostocales</taxon>
        <taxon>Nostocaceae</taxon>
        <taxon>Trichormus</taxon>
    </lineage>
</organism>
<dbReference type="EMBL" id="JACKZP010000005">
    <property type="protein sequence ID" value="MBC1300796.1"/>
    <property type="molecule type" value="Genomic_DNA"/>
</dbReference>
<accession>A0ABR6S306</accession>
<sequence>MFKLSSELKHLSKITLIGYSLIFLAIAVGFITRIIAVFQYVSFDIGQDSDQVRDAFAVINMWKGEWPTLGPQVTTVGRHHILPLYYYLFFPFTILGADPVFQALPNALFSFLSIPLLIYLVYQLLENLQTQTRIFLSGLAGFWYSTLYGEIFISNFQWNPSSIPFFLLAFTLLYYWQMEEKFSFLVQTILWAGYGLVLAILISLHSSTLFIMPIVFTISCLIFIYKITKRKRYSLISLPIISILSAILALFPYWVGEFGRGFRNTKIILKTVIGAKSSSDNSALMSLGKRLSNIFINYYKLLQEAYLWNPSWIYLAISVVFLSLVTYLGITKFKGNKYIWLIWCSTWAIYLYAASNLDSEITVFHYKILILFAPIVLTITSLAYIDFSNRVKRIFYICTGIIIFISCFTNLFYDYQFMLSKYGNNRVINTADITQIINQLPPRAVLCDPRVKNRRKVNNQYNYIDTNITRKNIEVVNICTSGNYVIHPKRLLFIDGTFLNDTNYEKPYYVKFTPSDLQKLWPIFKISDNGIITRPSQLFLETDTARVYLLN</sequence>
<feature type="transmembrane region" description="Helical" evidence="1">
    <location>
        <begin position="394"/>
        <end position="413"/>
    </location>
</feature>
<keyword evidence="1" id="KW-0472">Membrane</keyword>